<dbReference type="InterPro" id="IPR007372">
    <property type="entry name" value="Lipid/polyisoprenoid-bd_YceI"/>
</dbReference>
<dbReference type="Gene3D" id="2.40.128.110">
    <property type="entry name" value="Lipid/polyisoprenoid-binding, YceI-like"/>
    <property type="match status" value="1"/>
</dbReference>
<comment type="caution">
    <text evidence="3">The sequence shown here is derived from an EMBL/GenBank/DDBJ whole genome shotgun (WGS) entry which is preliminary data.</text>
</comment>
<organism evidence="3 4">
    <name type="scientific">Pseudonocardia charpentierae</name>
    <dbReference type="NCBI Taxonomy" id="3075545"/>
    <lineage>
        <taxon>Bacteria</taxon>
        <taxon>Bacillati</taxon>
        <taxon>Actinomycetota</taxon>
        <taxon>Actinomycetes</taxon>
        <taxon>Pseudonocardiales</taxon>
        <taxon>Pseudonocardiaceae</taxon>
        <taxon>Pseudonocardia</taxon>
    </lineage>
</organism>
<dbReference type="Proteomes" id="UP001183202">
    <property type="component" value="Unassembled WGS sequence"/>
</dbReference>
<name>A0ABU2NCD3_9PSEU</name>
<proteinExistence type="inferred from homology"/>
<dbReference type="PANTHER" id="PTHR34406:SF1">
    <property type="entry name" value="PROTEIN YCEI"/>
    <property type="match status" value="1"/>
</dbReference>
<reference evidence="4" key="1">
    <citation type="submission" date="2023-07" db="EMBL/GenBank/DDBJ databases">
        <title>30 novel species of actinomycetes from the DSMZ collection.</title>
        <authorList>
            <person name="Nouioui I."/>
        </authorList>
    </citation>
    <scope>NUCLEOTIDE SEQUENCE [LARGE SCALE GENOMIC DNA]</scope>
    <source>
        <strain evidence="4">DSM 45834</strain>
    </source>
</reference>
<dbReference type="PANTHER" id="PTHR34406">
    <property type="entry name" value="PROTEIN YCEI"/>
    <property type="match status" value="1"/>
</dbReference>
<gene>
    <name evidence="3" type="ORF">RM445_18985</name>
</gene>
<evidence type="ECO:0000259" key="2">
    <source>
        <dbReference type="SMART" id="SM00867"/>
    </source>
</evidence>
<evidence type="ECO:0000313" key="4">
    <source>
        <dbReference type="Proteomes" id="UP001183202"/>
    </source>
</evidence>
<dbReference type="EMBL" id="JAVREJ010000013">
    <property type="protein sequence ID" value="MDT0351618.1"/>
    <property type="molecule type" value="Genomic_DNA"/>
</dbReference>
<sequence length="241" mass="25577">MNGRRIRKTMKLRAHWKAYLVGAVVLVAVLAIGGPFVYARWIAPEAAAPLSVGPPPTGVSTAAPVDDLANAFTVGPGSEAGYRVGELLSGQRVDAVGRTPDVTGSVQLADTRVTAGEITVDIRTVTSDQSRRDDYFTANIMETTRYPNAVFTLTRPVDLGAEFVRGAPVTVDATGTLTVKDVTREVTFPLTALRDGDTIDVSGAVPVTFTDFGIEPPNFGNVVRVDPTGEIEFLLMLSPTS</sequence>
<keyword evidence="4" id="KW-1185">Reference proteome</keyword>
<comment type="similarity">
    <text evidence="1">Belongs to the UPF0312 family.</text>
</comment>
<evidence type="ECO:0000256" key="1">
    <source>
        <dbReference type="ARBA" id="ARBA00008812"/>
    </source>
</evidence>
<feature type="domain" description="Lipid/polyisoprenoid-binding YceI-like" evidence="2">
    <location>
        <begin position="71"/>
        <end position="238"/>
    </location>
</feature>
<evidence type="ECO:0000313" key="3">
    <source>
        <dbReference type="EMBL" id="MDT0351618.1"/>
    </source>
</evidence>
<protein>
    <submittedName>
        <fullName evidence="3">YceI family protein</fullName>
    </submittedName>
</protein>
<dbReference type="Pfam" id="PF04264">
    <property type="entry name" value="YceI"/>
    <property type="match status" value="1"/>
</dbReference>
<dbReference type="SUPFAM" id="SSF101874">
    <property type="entry name" value="YceI-like"/>
    <property type="match status" value="1"/>
</dbReference>
<dbReference type="SMART" id="SM00867">
    <property type="entry name" value="YceI"/>
    <property type="match status" value="1"/>
</dbReference>
<dbReference type="InterPro" id="IPR036761">
    <property type="entry name" value="TTHA0802/YceI-like_sf"/>
</dbReference>
<accession>A0ABU2NCD3</accession>